<comment type="pathway">
    <text evidence="3 13">Cofactor biosynthesis; biotin biosynthesis; 7,8-diaminononanoate from 8-amino-7-oxononanoate (SAM route): step 1/1.</text>
</comment>
<feature type="binding site" evidence="13">
    <location>
        <position position="276"/>
    </location>
    <ligand>
        <name>substrate</name>
    </ligand>
</feature>
<name>A0A7U4M1V0_9BACT</name>
<dbReference type="OrthoDB" id="9801834at2"/>
<evidence type="ECO:0000313" key="14">
    <source>
        <dbReference type="EMBL" id="AKF25334.1"/>
    </source>
</evidence>
<dbReference type="NCBIfam" id="NF004624">
    <property type="entry name" value="PRK05964.1"/>
    <property type="match status" value="1"/>
</dbReference>
<dbReference type="NCBIfam" id="TIGR00508">
    <property type="entry name" value="bioA"/>
    <property type="match status" value="1"/>
</dbReference>
<keyword evidence="5 13" id="KW-0963">Cytoplasm</keyword>
<dbReference type="EMBL" id="CP011308">
    <property type="protein sequence ID" value="AKF25334.1"/>
    <property type="molecule type" value="Genomic_DNA"/>
</dbReference>
<evidence type="ECO:0000256" key="9">
    <source>
        <dbReference type="ARBA" id="ARBA00022756"/>
    </source>
</evidence>
<feature type="binding site" evidence="13">
    <location>
        <position position="399"/>
    </location>
    <ligand>
        <name>substrate</name>
    </ligand>
</feature>
<dbReference type="InterPro" id="IPR005814">
    <property type="entry name" value="Aminotrans_3"/>
</dbReference>
<feature type="binding site" evidence="13">
    <location>
        <begin position="312"/>
        <end position="313"/>
    </location>
    <ligand>
        <name>pyridoxal 5'-phosphate</name>
        <dbReference type="ChEBI" id="CHEBI:597326"/>
    </ligand>
</feature>
<feature type="binding site" evidence="13">
    <location>
        <position position="56"/>
    </location>
    <ligand>
        <name>substrate</name>
    </ligand>
</feature>
<comment type="cofactor">
    <cofactor evidence="1 13">
        <name>pyridoxal 5'-phosphate</name>
        <dbReference type="ChEBI" id="CHEBI:597326"/>
    </cofactor>
</comment>
<accession>A0A7U4M1V0</accession>
<comment type="subcellular location">
    <subcellularLocation>
        <location evidence="2 13">Cytoplasm</location>
    </subcellularLocation>
</comment>
<keyword evidence="7 13" id="KW-0808">Transferase</keyword>
<dbReference type="KEGG" id="slh:YH65_07975"/>
<dbReference type="UniPathway" id="UPA00078">
    <property type="reaction ID" value="UER00160"/>
</dbReference>
<protein>
    <recommendedName>
        <fullName evidence="13">Adenosylmethionine-8-amino-7-oxononanoate aminotransferase</fullName>
        <ecNumber evidence="13">2.6.1.62</ecNumber>
    </recommendedName>
    <alternativeName>
        <fullName evidence="13">7,8-diamino-pelargonic acid aminotransferase</fullName>
        <shortName evidence="13">DAPA AT</shortName>
        <shortName evidence="13">DAPA aminotransferase</shortName>
    </alternativeName>
    <alternativeName>
        <fullName evidence="13">7,8-diaminononanoate synthase</fullName>
        <shortName evidence="13">DANS</shortName>
    </alternativeName>
    <alternativeName>
        <fullName evidence="13">Diaminopelargonic acid synthase</fullName>
    </alternativeName>
</protein>
<evidence type="ECO:0000256" key="6">
    <source>
        <dbReference type="ARBA" id="ARBA00022576"/>
    </source>
</evidence>
<reference evidence="14 15" key="1">
    <citation type="submission" date="2015-04" db="EMBL/GenBank/DDBJ databases">
        <title>Complete genome sequence of Sulfurovum lithotrophicum ATCC BAA-797T.</title>
        <authorList>
            <person name="Ahn J."/>
            <person name="Park G."/>
            <person name="Jeon W."/>
            <person name="Jang Y."/>
            <person name="Jang M."/>
            <person name="Lee H."/>
            <person name="Lee H."/>
        </authorList>
    </citation>
    <scope>NUCLEOTIDE SEQUENCE [LARGE SCALE GENOMIC DNA]</scope>
    <source>
        <strain evidence="15">ATCC BAA-797 / 42BKT</strain>
    </source>
</reference>
<evidence type="ECO:0000256" key="3">
    <source>
        <dbReference type="ARBA" id="ARBA00005063"/>
    </source>
</evidence>
<dbReference type="Pfam" id="PF00202">
    <property type="entry name" value="Aminotran_3"/>
    <property type="match status" value="1"/>
</dbReference>
<organism evidence="14 15">
    <name type="scientific">Sulfurovum lithotrophicum</name>
    <dbReference type="NCBI Taxonomy" id="206403"/>
    <lineage>
        <taxon>Bacteria</taxon>
        <taxon>Pseudomonadati</taxon>
        <taxon>Campylobacterota</taxon>
        <taxon>Epsilonproteobacteria</taxon>
        <taxon>Campylobacterales</taxon>
        <taxon>Sulfurovaceae</taxon>
        <taxon>Sulfurovum</taxon>
    </lineage>
</organism>
<gene>
    <name evidence="13" type="primary">bioA</name>
    <name evidence="14" type="ORF">YH65_07975</name>
</gene>
<evidence type="ECO:0000256" key="2">
    <source>
        <dbReference type="ARBA" id="ARBA00004496"/>
    </source>
</evidence>
<keyword evidence="9 13" id="KW-0093">Biotin biosynthesis</keyword>
<dbReference type="InterPro" id="IPR015421">
    <property type="entry name" value="PyrdxlP-dep_Trfase_major"/>
</dbReference>
<evidence type="ECO:0000256" key="4">
    <source>
        <dbReference type="ARBA" id="ARBA00011738"/>
    </source>
</evidence>
<dbReference type="SUPFAM" id="SSF53383">
    <property type="entry name" value="PLP-dependent transferases"/>
    <property type="match status" value="1"/>
</dbReference>
<dbReference type="RefSeq" id="WP_046551411.1">
    <property type="nucleotide sequence ID" value="NZ_CP011308.1"/>
</dbReference>
<dbReference type="PROSITE" id="PS00600">
    <property type="entry name" value="AA_TRANSFER_CLASS_3"/>
    <property type="match status" value="1"/>
</dbReference>
<evidence type="ECO:0000256" key="12">
    <source>
        <dbReference type="ARBA" id="ARBA00060970"/>
    </source>
</evidence>
<dbReference type="HAMAP" id="MF_00834">
    <property type="entry name" value="BioA"/>
    <property type="match status" value="1"/>
</dbReference>
<evidence type="ECO:0000256" key="10">
    <source>
        <dbReference type="ARBA" id="ARBA00022898"/>
    </source>
</evidence>
<feature type="binding site" evidence="13">
    <location>
        <position position="247"/>
    </location>
    <ligand>
        <name>pyridoxal 5'-phosphate</name>
        <dbReference type="ChEBI" id="CHEBI:597326"/>
    </ligand>
</feature>
<feature type="binding site" evidence="13">
    <location>
        <begin position="116"/>
        <end position="117"/>
    </location>
    <ligand>
        <name>pyridoxal 5'-phosphate</name>
        <dbReference type="ChEBI" id="CHEBI:597326"/>
    </ligand>
</feature>
<feature type="binding site" evidence="13">
    <location>
        <position position="148"/>
    </location>
    <ligand>
        <name>substrate</name>
    </ligand>
</feature>
<dbReference type="GO" id="GO:0030170">
    <property type="term" value="F:pyridoxal phosphate binding"/>
    <property type="evidence" value="ECO:0007669"/>
    <property type="project" value="UniProtKB-UniRule"/>
</dbReference>
<dbReference type="AlphaFoldDB" id="A0A7U4M1V0"/>
<dbReference type="EC" id="2.6.1.62" evidence="13"/>
<dbReference type="GO" id="GO:0004015">
    <property type="term" value="F:adenosylmethionine-8-amino-7-oxononanoate transaminase activity"/>
    <property type="evidence" value="ECO:0007669"/>
    <property type="project" value="UniProtKB-UniRule"/>
</dbReference>
<keyword evidence="15" id="KW-1185">Reference proteome</keyword>
<dbReference type="GO" id="GO:0009102">
    <property type="term" value="P:biotin biosynthetic process"/>
    <property type="evidence" value="ECO:0007669"/>
    <property type="project" value="UniProtKB-UniRule"/>
</dbReference>
<sequence>MINNNTMMQRDLEVIWHPCTQMKDHETLPLIPIKSGKGIYLYDFEGNSYIDAVSSWWVNLFGHANAFINERVKKQIDTLEHVLLAGFTHEPAVELAHRLVNITPEGLKKVFYVDNGSSAVEAALKMSYHYHRNRGKKKSLFLSLTNSYHGETLGALSVGDVSLYKETYEPLLIANRQVPVPKDQSVEAAREALDVLREVLEAKADETAALILEPLIQGAGGMHMYHPEYLVGARALTAAYDVHLIADEIMTGFGRTGRMFACDHAGISPDFMTLSKGLTGGYLPLSVVMTSNEVYSAFYCDYNEYKAFLHSHSYTGNPLACSAALATLELFEQNDVLAENEKKSQYIKEKLERFLALENVKEVRQQGMVAAVELQGYDVKERIGLKIYTHGLNEGVLLRPLGQVIYFMPPYIITYEEIDRMMDVAYEGIKRLKL</sequence>
<evidence type="ECO:0000313" key="15">
    <source>
        <dbReference type="Proteomes" id="UP000034444"/>
    </source>
</evidence>
<dbReference type="PIRSF" id="PIRSF000521">
    <property type="entry name" value="Transaminase_4ab_Lys_Orn"/>
    <property type="match status" value="1"/>
</dbReference>
<feature type="modified residue" description="N6-(pyridoxal phosphate)lysine" evidence="13">
    <location>
        <position position="276"/>
    </location>
</feature>
<evidence type="ECO:0000256" key="5">
    <source>
        <dbReference type="ARBA" id="ARBA00022490"/>
    </source>
</evidence>
<comment type="catalytic activity">
    <reaction evidence="11 13">
        <text>(8S)-8-amino-7-oxononanoate + S-adenosyl-L-methionine = S-adenosyl-4-methylsulfanyl-2-oxobutanoate + (7R,8S)-7,8-diammoniononanoate</text>
        <dbReference type="Rhea" id="RHEA:16861"/>
        <dbReference type="ChEBI" id="CHEBI:16490"/>
        <dbReference type="ChEBI" id="CHEBI:59789"/>
        <dbReference type="ChEBI" id="CHEBI:149468"/>
        <dbReference type="ChEBI" id="CHEBI:149469"/>
        <dbReference type="EC" id="2.6.1.62"/>
    </reaction>
</comment>
<comment type="function">
    <text evidence="13">Catalyzes the transfer of the alpha-amino group from S-adenosyl-L-methionine (SAM) to 7-keto-8-aminopelargonic acid (KAPA) to form 7,8-diaminopelargonic acid (DAPA). It is the only aminotransferase known to utilize SAM as an amino donor.</text>
</comment>
<dbReference type="Proteomes" id="UP000034444">
    <property type="component" value="Chromosome"/>
</dbReference>
<proteinExistence type="inferred from homology"/>
<evidence type="ECO:0000256" key="8">
    <source>
        <dbReference type="ARBA" id="ARBA00022691"/>
    </source>
</evidence>
<comment type="similarity">
    <text evidence="12 13">Belongs to the class-III pyridoxal-phosphate-dependent aminotransferase family. BioA subfamily.</text>
</comment>
<dbReference type="InterPro" id="IPR015422">
    <property type="entry name" value="PyrdxlP-dep_Trfase_small"/>
</dbReference>
<feature type="site" description="Participates in the substrate recognition with KAPA and in a stacking interaction with the adenine ring of SAM" evidence="13">
    <location>
        <position position="19"/>
    </location>
</feature>
<dbReference type="GO" id="GO:0005737">
    <property type="term" value="C:cytoplasm"/>
    <property type="evidence" value="ECO:0007669"/>
    <property type="project" value="UniProtKB-SubCell"/>
</dbReference>
<dbReference type="CDD" id="cd00610">
    <property type="entry name" value="OAT_like"/>
    <property type="match status" value="1"/>
</dbReference>
<evidence type="ECO:0000256" key="11">
    <source>
        <dbReference type="ARBA" id="ARBA00048449"/>
    </source>
</evidence>
<dbReference type="PANTHER" id="PTHR42684:SF17">
    <property type="entry name" value="ADENOSYLMETHIONINE-8-AMINO-7-OXONONANOATE AMINOTRANSFERASE"/>
    <property type="match status" value="1"/>
</dbReference>
<evidence type="ECO:0000256" key="13">
    <source>
        <dbReference type="HAMAP-Rule" id="MF_00834"/>
    </source>
</evidence>
<evidence type="ECO:0000256" key="7">
    <source>
        <dbReference type="ARBA" id="ARBA00022679"/>
    </source>
</evidence>
<dbReference type="InterPro" id="IPR005815">
    <property type="entry name" value="BioA"/>
</dbReference>
<evidence type="ECO:0000256" key="1">
    <source>
        <dbReference type="ARBA" id="ARBA00001933"/>
    </source>
</evidence>
<keyword evidence="10 13" id="KW-0663">Pyridoxal phosphate</keyword>
<dbReference type="FunFam" id="3.40.640.10:FF:000078">
    <property type="entry name" value="Adenosylmethionine-8-amino-7-oxononanoate aminotransferase"/>
    <property type="match status" value="1"/>
</dbReference>
<keyword evidence="8 13" id="KW-0949">S-adenosyl-L-methionine</keyword>
<keyword evidence="6 13" id="KW-0032">Aminotransferase</keyword>
<dbReference type="InterPro" id="IPR049704">
    <property type="entry name" value="Aminotrans_3_PPA_site"/>
</dbReference>
<dbReference type="InterPro" id="IPR015424">
    <property type="entry name" value="PyrdxlP-dep_Trfase"/>
</dbReference>
<feature type="binding site" evidence="13">
    <location>
        <position position="311"/>
    </location>
    <ligand>
        <name>substrate</name>
    </ligand>
</feature>
<dbReference type="PANTHER" id="PTHR42684">
    <property type="entry name" value="ADENOSYLMETHIONINE-8-AMINO-7-OXONONANOATE AMINOTRANSFERASE"/>
    <property type="match status" value="1"/>
</dbReference>
<dbReference type="Gene3D" id="3.90.1150.10">
    <property type="entry name" value="Aspartate Aminotransferase, domain 1"/>
    <property type="match status" value="1"/>
</dbReference>
<comment type="subunit">
    <text evidence="4 13">Homodimer.</text>
</comment>
<reference evidence="15" key="2">
    <citation type="journal article" date="2017" name="Stand. Genomic Sci.">
        <title>Complete genome sequence of the sulfur-oxidizing chemolithoautotrophic Sulfurovum lithotrophicum 42BKTT.</title>
        <authorList>
            <person name="Jeon W."/>
            <person name="Priscilla L."/>
            <person name="Park G."/>
            <person name="Lee H."/>
            <person name="Lee N."/>
            <person name="Lee D."/>
            <person name="Kwon H."/>
            <person name="Ahn I."/>
            <person name="Lee C."/>
            <person name="Lee H."/>
            <person name="Ahn J."/>
        </authorList>
    </citation>
    <scope>NUCLEOTIDE SEQUENCE [LARGE SCALE GENOMIC DNA]</scope>
    <source>
        <strain evidence="15">ATCC BAA-797 / 42BKT</strain>
    </source>
</reference>
<dbReference type="Gene3D" id="3.40.640.10">
    <property type="entry name" value="Type I PLP-dependent aspartate aminotransferase-like (Major domain)"/>
    <property type="match status" value="1"/>
</dbReference>